<sequence length="336" mass="38450">MKNLTIIIKTFIVVLLLSSCNKNEPFSTLENSNSTPYSKKKVIKIDTSSAIQHRGIYINGFRDSILGDSIKETYLLNWCNLNKFNEITLYTVNAILNGNNSEEIENLANFINRAHVGYNLDVSFSAVGKEAIENIRDYQTSQSNVLNRADGIFSEYEFWNPNDIDANFKYFDKVLTKTLNKTNRDMGEGWEENIYVKDFTDSGGEYSEKRVITKIVNYLRSGDNNRIGLVNYRSNAQNFPSSSTSSYYQTFEKIADIAAKRKKVTNVIVLFMTREDRTPTLFDYFATAGQNNDFDSAFISFKQGFLNSAIANKQYINLMGYQIYRYSDSKKAKPLP</sequence>
<proteinExistence type="predicted"/>
<name>A0ABP1FAS9_9FLAO</name>
<evidence type="ECO:0000313" key="2">
    <source>
        <dbReference type="Proteomes" id="UP001497602"/>
    </source>
</evidence>
<comment type="caution">
    <text evidence="1">The sequence shown here is derived from an EMBL/GenBank/DDBJ whole genome shotgun (WGS) entry which is preliminary data.</text>
</comment>
<organism evidence="1 2">
    <name type="scientific">Tenacibaculum vairaonense</name>
    <dbReference type="NCBI Taxonomy" id="3137860"/>
    <lineage>
        <taxon>Bacteria</taxon>
        <taxon>Pseudomonadati</taxon>
        <taxon>Bacteroidota</taxon>
        <taxon>Flavobacteriia</taxon>
        <taxon>Flavobacteriales</taxon>
        <taxon>Flavobacteriaceae</taxon>
        <taxon>Tenacibaculum</taxon>
    </lineage>
</organism>
<dbReference type="EMBL" id="CAXJRC010000041">
    <property type="protein sequence ID" value="CAL2107482.1"/>
    <property type="molecule type" value="Genomic_DNA"/>
</dbReference>
<gene>
    <name evidence="1" type="ORF">T190115A13A_40004</name>
</gene>
<reference evidence="1 2" key="1">
    <citation type="submission" date="2024-05" db="EMBL/GenBank/DDBJ databases">
        <authorList>
            <person name="Duchaud E."/>
        </authorList>
    </citation>
    <scope>NUCLEOTIDE SEQUENCE [LARGE SCALE GENOMIC DNA]</scope>
    <source>
        <strain evidence="1">Ena-SAMPLE-TAB-13-05-2024-13:56:06:370-140305</strain>
    </source>
</reference>
<dbReference type="Proteomes" id="UP001497602">
    <property type="component" value="Unassembled WGS sequence"/>
</dbReference>
<protein>
    <recommendedName>
        <fullName evidence="3">Lipoprotein</fullName>
    </recommendedName>
</protein>
<evidence type="ECO:0008006" key="3">
    <source>
        <dbReference type="Google" id="ProtNLM"/>
    </source>
</evidence>
<dbReference type="RefSeq" id="WP_348739099.1">
    <property type="nucleotide sequence ID" value="NZ_CAXJRC010000041.1"/>
</dbReference>
<accession>A0ABP1FAS9</accession>
<evidence type="ECO:0000313" key="1">
    <source>
        <dbReference type="EMBL" id="CAL2107482.1"/>
    </source>
</evidence>
<keyword evidence="2" id="KW-1185">Reference proteome</keyword>
<dbReference type="PROSITE" id="PS51257">
    <property type="entry name" value="PROKAR_LIPOPROTEIN"/>
    <property type="match status" value="1"/>
</dbReference>